<dbReference type="GO" id="GO:0016787">
    <property type="term" value="F:hydrolase activity"/>
    <property type="evidence" value="ECO:0007669"/>
    <property type="project" value="UniProtKB-KW"/>
</dbReference>
<evidence type="ECO:0000313" key="4">
    <source>
        <dbReference type="Proteomes" id="UP000051386"/>
    </source>
</evidence>
<dbReference type="Pfam" id="PF12697">
    <property type="entry name" value="Abhydrolase_6"/>
    <property type="match status" value="1"/>
</dbReference>
<dbReference type="EMBL" id="LDJK01000008">
    <property type="protein sequence ID" value="KRG76456.1"/>
    <property type="molecule type" value="Genomic_DNA"/>
</dbReference>
<evidence type="ECO:0000313" key="3">
    <source>
        <dbReference type="EMBL" id="KRG76456.1"/>
    </source>
</evidence>
<dbReference type="PATRIC" id="fig|517011.3.peg.3161"/>
<dbReference type="Pfam" id="PF13618">
    <property type="entry name" value="Gluconate_2-dh3"/>
    <property type="match status" value="1"/>
</dbReference>
<dbReference type="AlphaFoldDB" id="A0A0R0DGJ8"/>
<dbReference type="SUPFAM" id="SSF53474">
    <property type="entry name" value="alpha/beta-Hydrolases"/>
    <property type="match status" value="1"/>
</dbReference>
<organism evidence="3 4">
    <name type="scientific">Stenotrophomonas chelatiphaga</name>
    <dbReference type="NCBI Taxonomy" id="517011"/>
    <lineage>
        <taxon>Bacteria</taxon>
        <taxon>Pseudomonadati</taxon>
        <taxon>Pseudomonadota</taxon>
        <taxon>Gammaproteobacteria</taxon>
        <taxon>Lysobacterales</taxon>
        <taxon>Lysobacteraceae</taxon>
        <taxon>Stenotrophomonas</taxon>
    </lineage>
</organism>
<evidence type="ECO:0000256" key="1">
    <source>
        <dbReference type="ARBA" id="ARBA00022801"/>
    </source>
</evidence>
<dbReference type="InterPro" id="IPR029058">
    <property type="entry name" value="AB_hydrolase_fold"/>
</dbReference>
<dbReference type="PANTHER" id="PTHR43798:SF31">
    <property type="entry name" value="AB HYDROLASE SUPERFAMILY PROTEIN YCLE"/>
    <property type="match status" value="1"/>
</dbReference>
<dbReference type="GO" id="GO:0016020">
    <property type="term" value="C:membrane"/>
    <property type="evidence" value="ECO:0007669"/>
    <property type="project" value="TreeGrafter"/>
</dbReference>
<evidence type="ECO:0000259" key="2">
    <source>
        <dbReference type="Pfam" id="PF12697"/>
    </source>
</evidence>
<dbReference type="InterPro" id="IPR000073">
    <property type="entry name" value="AB_hydrolase_1"/>
</dbReference>
<dbReference type="PANTHER" id="PTHR43798">
    <property type="entry name" value="MONOACYLGLYCEROL LIPASE"/>
    <property type="match status" value="1"/>
</dbReference>
<reference evidence="3 4" key="1">
    <citation type="submission" date="2015-05" db="EMBL/GenBank/DDBJ databases">
        <title>Genome sequencing and analysis of members of genus Stenotrophomonas.</title>
        <authorList>
            <person name="Patil P.P."/>
            <person name="Midha S."/>
            <person name="Patil P.B."/>
        </authorList>
    </citation>
    <scope>NUCLEOTIDE SEQUENCE [LARGE SCALE GENOMIC DNA]</scope>
    <source>
        <strain evidence="3 4">DSM 21508</strain>
    </source>
</reference>
<dbReference type="Gene3D" id="3.40.50.1820">
    <property type="entry name" value="alpha/beta hydrolase"/>
    <property type="match status" value="1"/>
</dbReference>
<keyword evidence="4" id="KW-1185">Reference proteome</keyword>
<proteinExistence type="predicted"/>
<name>A0A0R0DGJ8_9GAMM</name>
<feature type="domain" description="AB hydrolase-1" evidence="2">
    <location>
        <begin position="6"/>
        <end position="241"/>
    </location>
</feature>
<dbReference type="RefSeq" id="WP_057507226.1">
    <property type="nucleotide sequence ID" value="NZ_LDJK01000008.1"/>
</dbReference>
<keyword evidence="1" id="KW-0378">Hydrolase</keyword>
<accession>A0A0R0DGJ8</accession>
<dbReference type="InterPro" id="IPR050266">
    <property type="entry name" value="AB_hydrolase_sf"/>
</dbReference>
<gene>
    <name evidence="3" type="ORF">ABB28_03175</name>
</gene>
<protein>
    <recommendedName>
        <fullName evidence="2">AB hydrolase-1 domain-containing protein</fullName>
    </recommendedName>
</protein>
<dbReference type="Proteomes" id="UP000051386">
    <property type="component" value="Unassembled WGS sequence"/>
</dbReference>
<sequence>MQRPVLFLLHSLGASHREWRAVQRALGEQFECVALDIPGFGGTAAGNATDIDALVDWFQQEVTARAPTCWFAVGHSMGGKIATLLAARSRDGVQGLAGLSGVVLVAASPPCPEPMQEARRAKMLDWFATGAPTRAHAEEFIDANTHRPLAGAAREGAIVDVLRTDPIAWRAWLERGSREHRQHQAAHLRVPALIIAGAEDGDLGEAGQRALNVPHYLHASVDVVPDAAHLIPLEQPDWLAQRIAAWALPLAASALPAAFVQLLDAERVAPRMRARLLARHATPLPLQESALPARHLAVLTALAARLVPGADAADLALRVGHALVNQESDGWRFADLPADADAWAQALDQLDAAANGFTTLDAAAQHALLDQVQRQSAIAPPGGALDPAQWAQWFEDARALFARTWMSLPSTWASIGYDGFAVGGKGAHSQGYEHTEAGTIDAWQLRC</sequence>
<comment type="caution">
    <text evidence="3">The sequence shown here is derived from an EMBL/GenBank/DDBJ whole genome shotgun (WGS) entry which is preliminary data.</text>
</comment>
<dbReference type="InterPro" id="IPR027056">
    <property type="entry name" value="Gluconate_2DH_su3"/>
</dbReference>